<dbReference type="RefSeq" id="WP_163297602.1">
    <property type="nucleotide sequence ID" value="NZ_JAAGRR010000005.1"/>
</dbReference>
<dbReference type="EMBL" id="JAAGRR010000005">
    <property type="protein sequence ID" value="NDY41442.1"/>
    <property type="molecule type" value="Genomic_DNA"/>
</dbReference>
<keyword evidence="3" id="KW-1185">Reference proteome</keyword>
<evidence type="ECO:0000313" key="3">
    <source>
        <dbReference type="Proteomes" id="UP000469346"/>
    </source>
</evidence>
<evidence type="ECO:0000313" key="2">
    <source>
        <dbReference type="EMBL" id="NDY41442.1"/>
    </source>
</evidence>
<dbReference type="AlphaFoldDB" id="A0A6N9TJK4"/>
<comment type="caution">
    <text evidence="2">The sequence shown here is derived from an EMBL/GenBank/DDBJ whole genome shotgun (WGS) entry which is preliminary data.</text>
</comment>
<gene>
    <name evidence="2" type="ORF">G3N55_01060</name>
</gene>
<evidence type="ECO:0000256" key="1">
    <source>
        <dbReference type="SAM" id="SignalP"/>
    </source>
</evidence>
<feature type="chain" id="PRO_5026695379" evidence="1">
    <location>
        <begin position="29"/>
        <end position="259"/>
    </location>
</feature>
<dbReference type="Proteomes" id="UP000469346">
    <property type="component" value="Unassembled WGS sequence"/>
</dbReference>
<name>A0A6N9TJK4_DISTH</name>
<feature type="signal peptide" evidence="1">
    <location>
        <begin position="1"/>
        <end position="28"/>
    </location>
</feature>
<dbReference type="InterPro" id="IPR026387">
    <property type="entry name" value="OMP_w_GlyGly"/>
</dbReference>
<reference evidence="2 3" key="1">
    <citation type="submission" date="2020-02" db="EMBL/GenBank/DDBJ databases">
        <title>Comparative genomics of sulfur disproportionating microorganisms.</title>
        <authorList>
            <person name="Ward L.M."/>
            <person name="Bertran E."/>
            <person name="Johnston D.T."/>
        </authorList>
    </citation>
    <scope>NUCLEOTIDE SEQUENCE [LARGE SCALE GENOMIC DNA]</scope>
    <source>
        <strain evidence="2 3">DSM 100025</strain>
    </source>
</reference>
<dbReference type="NCBIfam" id="TIGR04219">
    <property type="entry name" value="OMP_w_GlyGly"/>
    <property type="match status" value="1"/>
</dbReference>
<sequence>MNISVKSRLWMAALAAAVLLLPAHRALALGLEGAVGYWVQDPSGTAEYAPLSALDTLDIERDLGYDSESKPFARLKADLMLLKLYGMATPMKFDGTGAKAVNFKFGNRVFTANVPVDSETQLDHYDVALLFDVPFLGTLTNDVLRAELGLNARIIDFSIEVKQPTTGLREAESYTLALPMVYAGVQFKPFDSLSIEAEGRGITYNGDSYYDLIGRVKLSPVPLFFVAGGYRYENLDVDENDVVVDLEFAGPFVEVGLEF</sequence>
<protein>
    <submittedName>
        <fullName evidence="2">TIGR04219 family outer membrane beta-barrel protein</fullName>
    </submittedName>
</protein>
<proteinExistence type="predicted"/>
<organism evidence="2 3">
    <name type="scientific">Dissulfurirhabdus thermomarina</name>
    <dbReference type="NCBI Taxonomy" id="1765737"/>
    <lineage>
        <taxon>Bacteria</taxon>
        <taxon>Deltaproteobacteria</taxon>
        <taxon>Dissulfurirhabdaceae</taxon>
        <taxon>Dissulfurirhabdus</taxon>
    </lineage>
</organism>
<keyword evidence="1" id="KW-0732">Signal</keyword>
<accession>A0A6N9TJK4</accession>